<dbReference type="InterPro" id="IPR011335">
    <property type="entry name" value="Restrct_endonuc-II-like"/>
</dbReference>
<keyword evidence="4" id="KW-1185">Reference proteome</keyword>
<name>A0ABP8FL97_9BACT</name>
<evidence type="ECO:0000256" key="1">
    <source>
        <dbReference type="ARBA" id="ARBA00006738"/>
    </source>
</evidence>
<dbReference type="NCBIfam" id="NF009150">
    <property type="entry name" value="PRK12497.1-3"/>
    <property type="match status" value="1"/>
</dbReference>
<dbReference type="SUPFAM" id="SSF52980">
    <property type="entry name" value="Restriction endonuclease-like"/>
    <property type="match status" value="1"/>
</dbReference>
<dbReference type="NCBIfam" id="NF009154">
    <property type="entry name" value="PRK12497.3-3"/>
    <property type="match status" value="1"/>
</dbReference>
<accession>A0ABP8FL97</accession>
<comment type="caution">
    <text evidence="3">The sequence shown here is derived from an EMBL/GenBank/DDBJ whole genome shotgun (WGS) entry which is preliminary data.</text>
</comment>
<proteinExistence type="inferred from homology"/>
<evidence type="ECO:0000313" key="4">
    <source>
        <dbReference type="Proteomes" id="UP001501207"/>
    </source>
</evidence>
<dbReference type="NCBIfam" id="TIGR00252">
    <property type="entry name" value="YraN family protein"/>
    <property type="match status" value="1"/>
</dbReference>
<protein>
    <recommendedName>
        <fullName evidence="2">UPF0102 protein GCM10023143_12490</fullName>
    </recommendedName>
</protein>
<dbReference type="PANTHER" id="PTHR34039:SF1">
    <property type="entry name" value="UPF0102 PROTEIN YRAN"/>
    <property type="match status" value="1"/>
</dbReference>
<reference evidence="4" key="1">
    <citation type="journal article" date="2019" name="Int. J. Syst. Evol. Microbiol.">
        <title>The Global Catalogue of Microorganisms (GCM) 10K type strain sequencing project: providing services to taxonomists for standard genome sequencing and annotation.</title>
        <authorList>
            <consortium name="The Broad Institute Genomics Platform"/>
            <consortium name="The Broad Institute Genome Sequencing Center for Infectious Disease"/>
            <person name="Wu L."/>
            <person name="Ma J."/>
        </authorList>
    </citation>
    <scope>NUCLEOTIDE SEQUENCE [LARGE SCALE GENOMIC DNA]</scope>
    <source>
        <strain evidence="4">JCM 17664</strain>
    </source>
</reference>
<dbReference type="Pfam" id="PF02021">
    <property type="entry name" value="UPF0102"/>
    <property type="match status" value="1"/>
</dbReference>
<sequence>MDIRQRLGQTGEDLAAAYLQQQGYRILHKNWRRLRKEIDLIARDGSTLVFIEVKTRQGNAYGVPELAVDARKQEHIQMAAELYLAHNPHGGDLRFDIVAITYRSGTAPEIHHVKDAFF</sequence>
<comment type="similarity">
    <text evidence="1 2">Belongs to the UPF0102 family.</text>
</comment>
<dbReference type="PANTHER" id="PTHR34039">
    <property type="entry name" value="UPF0102 PROTEIN YRAN"/>
    <property type="match status" value="1"/>
</dbReference>
<dbReference type="InterPro" id="IPR003509">
    <property type="entry name" value="UPF0102_YraN-like"/>
</dbReference>
<dbReference type="HAMAP" id="MF_00048">
    <property type="entry name" value="UPF0102"/>
    <property type="match status" value="1"/>
</dbReference>
<dbReference type="InterPro" id="IPR011856">
    <property type="entry name" value="tRNA_endonuc-like_dom_sf"/>
</dbReference>
<evidence type="ECO:0000313" key="3">
    <source>
        <dbReference type="EMBL" id="GAA4306503.1"/>
    </source>
</evidence>
<dbReference type="Gene3D" id="3.40.1350.10">
    <property type="match status" value="1"/>
</dbReference>
<dbReference type="CDD" id="cd20736">
    <property type="entry name" value="PoNe_Nuclease"/>
    <property type="match status" value="1"/>
</dbReference>
<dbReference type="RefSeq" id="WP_344977164.1">
    <property type="nucleotide sequence ID" value="NZ_BAABFN010000002.1"/>
</dbReference>
<dbReference type="EMBL" id="BAABFN010000002">
    <property type="protein sequence ID" value="GAA4306503.1"/>
    <property type="molecule type" value="Genomic_DNA"/>
</dbReference>
<evidence type="ECO:0000256" key="2">
    <source>
        <dbReference type="HAMAP-Rule" id="MF_00048"/>
    </source>
</evidence>
<dbReference type="Proteomes" id="UP001501207">
    <property type="component" value="Unassembled WGS sequence"/>
</dbReference>
<organism evidence="3 4">
    <name type="scientific">Compostibacter hankyongensis</name>
    <dbReference type="NCBI Taxonomy" id="1007089"/>
    <lineage>
        <taxon>Bacteria</taxon>
        <taxon>Pseudomonadati</taxon>
        <taxon>Bacteroidota</taxon>
        <taxon>Chitinophagia</taxon>
        <taxon>Chitinophagales</taxon>
        <taxon>Chitinophagaceae</taxon>
        <taxon>Compostibacter</taxon>
    </lineage>
</organism>
<gene>
    <name evidence="3" type="ORF">GCM10023143_12490</name>
</gene>